<feature type="compositionally biased region" description="Polar residues" evidence="1">
    <location>
        <begin position="145"/>
        <end position="165"/>
    </location>
</feature>
<comment type="caution">
    <text evidence="2">The sequence shown here is derived from an EMBL/GenBank/DDBJ whole genome shotgun (WGS) entry which is preliminary data.</text>
</comment>
<evidence type="ECO:0000313" key="3">
    <source>
        <dbReference type="Proteomes" id="UP000265515"/>
    </source>
</evidence>
<proteinExistence type="predicted"/>
<keyword evidence="3" id="KW-1185">Reference proteome</keyword>
<reference evidence="2 3" key="1">
    <citation type="journal article" date="2018" name="Cell">
        <title>The Chara Genome: Secondary Complexity and Implications for Plant Terrestrialization.</title>
        <authorList>
            <person name="Nishiyama T."/>
            <person name="Sakayama H."/>
            <person name="Vries J.D."/>
            <person name="Buschmann H."/>
            <person name="Saint-Marcoux D."/>
            <person name="Ullrich K.K."/>
            <person name="Haas F.B."/>
            <person name="Vanderstraeten L."/>
            <person name="Becker D."/>
            <person name="Lang D."/>
            <person name="Vosolsobe S."/>
            <person name="Rombauts S."/>
            <person name="Wilhelmsson P.K.I."/>
            <person name="Janitza P."/>
            <person name="Kern R."/>
            <person name="Heyl A."/>
            <person name="Rumpler F."/>
            <person name="Villalobos L.I.A.C."/>
            <person name="Clay J.M."/>
            <person name="Skokan R."/>
            <person name="Toyoda A."/>
            <person name="Suzuki Y."/>
            <person name="Kagoshima H."/>
            <person name="Schijlen E."/>
            <person name="Tajeshwar N."/>
            <person name="Catarino B."/>
            <person name="Hetherington A.J."/>
            <person name="Saltykova A."/>
            <person name="Bonnot C."/>
            <person name="Breuninger H."/>
            <person name="Symeonidi A."/>
            <person name="Radhakrishnan G.V."/>
            <person name="Van Nieuwerburgh F."/>
            <person name="Deforce D."/>
            <person name="Chang C."/>
            <person name="Karol K.G."/>
            <person name="Hedrich R."/>
            <person name="Ulvskov P."/>
            <person name="Glockner G."/>
            <person name="Delwiche C.F."/>
            <person name="Petrasek J."/>
            <person name="Van de Peer Y."/>
            <person name="Friml J."/>
            <person name="Beilby M."/>
            <person name="Dolan L."/>
            <person name="Kohara Y."/>
            <person name="Sugano S."/>
            <person name="Fujiyama A."/>
            <person name="Delaux P.-M."/>
            <person name="Quint M."/>
            <person name="TheiBen G."/>
            <person name="Hagemann M."/>
            <person name="Harholt J."/>
            <person name="Dunand C."/>
            <person name="Zachgo S."/>
            <person name="Langdale J."/>
            <person name="Maumus F."/>
            <person name="Straeten D.V.D."/>
            <person name="Gould S.B."/>
            <person name="Rensing S.A."/>
        </authorList>
    </citation>
    <scope>NUCLEOTIDE SEQUENCE [LARGE SCALE GENOMIC DNA]</scope>
    <source>
        <strain evidence="2 3">S276</strain>
    </source>
</reference>
<accession>A0A388KWP4</accession>
<sequence length="177" mass="20196">MLRKKSDAIDLAGTTYRTDFKPWLTKAEIRDWRQLIDQSTFWVVAVGIPLDEMPFIHVHVEKVVGKIVKQHEPEGDDTDPKLVKLRFDIDPAYKTNMKDKIMVQTLQGDVLEIRLASADSEWSKRCRTFFHTESTCRRAGRRPDQGTSSSNQVQSTARRNQQHQGYNGPLAAPEASA</sequence>
<dbReference type="Proteomes" id="UP000265515">
    <property type="component" value="Unassembled WGS sequence"/>
</dbReference>
<dbReference type="EMBL" id="BFEA01000203">
    <property type="protein sequence ID" value="GBG74469.1"/>
    <property type="molecule type" value="Genomic_DNA"/>
</dbReference>
<evidence type="ECO:0000313" key="2">
    <source>
        <dbReference type="EMBL" id="GBG74469.1"/>
    </source>
</evidence>
<feature type="region of interest" description="Disordered" evidence="1">
    <location>
        <begin position="135"/>
        <end position="177"/>
    </location>
</feature>
<evidence type="ECO:0000256" key="1">
    <source>
        <dbReference type="SAM" id="MobiDB-lite"/>
    </source>
</evidence>
<dbReference type="AlphaFoldDB" id="A0A388KWP4"/>
<name>A0A388KWP4_CHABU</name>
<organism evidence="2 3">
    <name type="scientific">Chara braunii</name>
    <name type="common">Braun's stonewort</name>
    <dbReference type="NCBI Taxonomy" id="69332"/>
    <lineage>
        <taxon>Eukaryota</taxon>
        <taxon>Viridiplantae</taxon>
        <taxon>Streptophyta</taxon>
        <taxon>Charophyceae</taxon>
        <taxon>Charales</taxon>
        <taxon>Characeae</taxon>
        <taxon>Chara</taxon>
    </lineage>
</organism>
<protein>
    <submittedName>
        <fullName evidence="2">Uncharacterized protein</fullName>
    </submittedName>
</protein>
<gene>
    <name evidence="2" type="ORF">CBR_g18880</name>
</gene>
<dbReference type="Gramene" id="GBG74469">
    <property type="protein sequence ID" value="GBG74469"/>
    <property type="gene ID" value="CBR_g18880"/>
</dbReference>